<dbReference type="CDD" id="cd02020">
    <property type="entry name" value="CMPK"/>
    <property type="match status" value="1"/>
</dbReference>
<dbReference type="Proteomes" id="UP000190121">
    <property type="component" value="Unassembled WGS sequence"/>
</dbReference>
<evidence type="ECO:0000256" key="5">
    <source>
        <dbReference type="ARBA" id="ARBA00022840"/>
    </source>
</evidence>
<feature type="binding site" evidence="8">
    <location>
        <begin position="12"/>
        <end position="20"/>
    </location>
    <ligand>
        <name>ATP</name>
        <dbReference type="ChEBI" id="CHEBI:30616"/>
    </ligand>
</feature>
<dbReference type="InterPro" id="IPR003136">
    <property type="entry name" value="Cytidylate_kin"/>
</dbReference>
<dbReference type="GO" id="GO:0006220">
    <property type="term" value="P:pyrimidine nucleotide metabolic process"/>
    <property type="evidence" value="ECO:0007669"/>
    <property type="project" value="UniProtKB-UniRule"/>
</dbReference>
<dbReference type="PANTHER" id="PTHR21299:SF2">
    <property type="entry name" value="CYTIDYLATE KINASE"/>
    <property type="match status" value="1"/>
</dbReference>
<dbReference type="GO" id="GO:0005829">
    <property type="term" value="C:cytosol"/>
    <property type="evidence" value="ECO:0007669"/>
    <property type="project" value="TreeGrafter"/>
</dbReference>
<dbReference type="Gene3D" id="3.40.50.300">
    <property type="entry name" value="P-loop containing nucleotide triphosphate hydrolases"/>
    <property type="match status" value="1"/>
</dbReference>
<reference evidence="11" key="1">
    <citation type="submission" date="2017-02" db="EMBL/GenBank/DDBJ databases">
        <authorList>
            <person name="Varghese N."/>
            <person name="Submissions S."/>
        </authorList>
    </citation>
    <scope>NUCLEOTIDE SEQUENCE [LARGE SCALE GENOMIC DNA]</scope>
    <source>
        <strain evidence="11">ATCC 51356</strain>
    </source>
</reference>
<dbReference type="NCBIfam" id="TIGR00017">
    <property type="entry name" value="cmk"/>
    <property type="match status" value="1"/>
</dbReference>
<dbReference type="EC" id="2.7.4.25" evidence="8"/>
<accession>A0A1T4P778</accession>
<keyword evidence="4 8" id="KW-0418">Kinase</keyword>
<name>A0A1T4P778_9PORP</name>
<dbReference type="GO" id="GO:0036431">
    <property type="term" value="F:dCMP kinase activity"/>
    <property type="evidence" value="ECO:0007669"/>
    <property type="project" value="InterPro"/>
</dbReference>
<dbReference type="AlphaFoldDB" id="A0A1T4P778"/>
<gene>
    <name evidence="8" type="primary">cmk</name>
    <name evidence="10" type="ORF">SAMN02745171_01338</name>
</gene>
<evidence type="ECO:0000256" key="8">
    <source>
        <dbReference type="HAMAP-Rule" id="MF_00238"/>
    </source>
</evidence>
<comment type="catalytic activity">
    <reaction evidence="7 8">
        <text>CMP + ATP = CDP + ADP</text>
        <dbReference type="Rhea" id="RHEA:11600"/>
        <dbReference type="ChEBI" id="CHEBI:30616"/>
        <dbReference type="ChEBI" id="CHEBI:58069"/>
        <dbReference type="ChEBI" id="CHEBI:60377"/>
        <dbReference type="ChEBI" id="CHEBI:456216"/>
        <dbReference type="EC" id="2.7.4.25"/>
    </reaction>
</comment>
<dbReference type="SUPFAM" id="SSF52540">
    <property type="entry name" value="P-loop containing nucleoside triphosphate hydrolases"/>
    <property type="match status" value="1"/>
</dbReference>
<dbReference type="InterPro" id="IPR011994">
    <property type="entry name" value="Cytidylate_kinase_dom"/>
</dbReference>
<evidence type="ECO:0000256" key="2">
    <source>
        <dbReference type="ARBA" id="ARBA00022679"/>
    </source>
</evidence>
<dbReference type="HAMAP" id="MF_00238">
    <property type="entry name" value="Cytidyl_kinase_type1"/>
    <property type="match status" value="1"/>
</dbReference>
<dbReference type="Pfam" id="PF02224">
    <property type="entry name" value="Cytidylate_kin"/>
    <property type="match status" value="1"/>
</dbReference>
<evidence type="ECO:0000313" key="11">
    <source>
        <dbReference type="Proteomes" id="UP000190121"/>
    </source>
</evidence>
<organism evidence="10 11">
    <name type="scientific">Porphyromonas circumdentaria</name>
    <dbReference type="NCBI Taxonomy" id="29524"/>
    <lineage>
        <taxon>Bacteria</taxon>
        <taxon>Pseudomonadati</taxon>
        <taxon>Bacteroidota</taxon>
        <taxon>Bacteroidia</taxon>
        <taxon>Bacteroidales</taxon>
        <taxon>Porphyromonadaceae</taxon>
        <taxon>Porphyromonas</taxon>
    </lineage>
</organism>
<evidence type="ECO:0000256" key="3">
    <source>
        <dbReference type="ARBA" id="ARBA00022741"/>
    </source>
</evidence>
<protein>
    <recommendedName>
        <fullName evidence="8">Cytidylate kinase</fullName>
        <shortName evidence="8">CK</shortName>
        <ecNumber evidence="8">2.7.4.25</ecNumber>
    </recommendedName>
    <alternativeName>
        <fullName evidence="8">Cytidine monophosphate kinase</fullName>
        <shortName evidence="8">CMP kinase</shortName>
    </alternativeName>
</protein>
<comment type="similarity">
    <text evidence="1 8">Belongs to the cytidylate kinase family. Type 1 subfamily.</text>
</comment>
<evidence type="ECO:0000256" key="6">
    <source>
        <dbReference type="ARBA" id="ARBA00047615"/>
    </source>
</evidence>
<evidence type="ECO:0000256" key="1">
    <source>
        <dbReference type="ARBA" id="ARBA00009427"/>
    </source>
</evidence>
<dbReference type="PANTHER" id="PTHR21299">
    <property type="entry name" value="CYTIDYLATE KINASE/PANTOATE-BETA-ALANINE LIGASE"/>
    <property type="match status" value="1"/>
</dbReference>
<keyword evidence="2 8" id="KW-0808">Transferase</keyword>
<comment type="catalytic activity">
    <reaction evidence="6 8">
        <text>dCMP + ATP = dCDP + ADP</text>
        <dbReference type="Rhea" id="RHEA:25094"/>
        <dbReference type="ChEBI" id="CHEBI:30616"/>
        <dbReference type="ChEBI" id="CHEBI:57566"/>
        <dbReference type="ChEBI" id="CHEBI:58593"/>
        <dbReference type="ChEBI" id="CHEBI:456216"/>
        <dbReference type="EC" id="2.7.4.25"/>
    </reaction>
</comment>
<keyword evidence="11" id="KW-1185">Reference proteome</keyword>
<evidence type="ECO:0000313" key="10">
    <source>
        <dbReference type="EMBL" id="SJZ86758.1"/>
    </source>
</evidence>
<keyword evidence="5 8" id="KW-0067">ATP-binding</keyword>
<comment type="subcellular location">
    <subcellularLocation>
        <location evidence="8">Cytoplasm</location>
    </subcellularLocation>
</comment>
<dbReference type="STRING" id="29524.SAMN02745171_01338"/>
<dbReference type="GO" id="GO:0036430">
    <property type="term" value="F:CMP kinase activity"/>
    <property type="evidence" value="ECO:0007669"/>
    <property type="project" value="RHEA"/>
</dbReference>
<keyword evidence="3 8" id="KW-0547">Nucleotide-binding</keyword>
<feature type="domain" description="Cytidylate kinase" evidence="9">
    <location>
        <begin position="8"/>
        <end position="216"/>
    </location>
</feature>
<evidence type="ECO:0000259" key="9">
    <source>
        <dbReference type="Pfam" id="PF02224"/>
    </source>
</evidence>
<dbReference type="EMBL" id="FUXE01000014">
    <property type="protein sequence ID" value="SJZ86758.1"/>
    <property type="molecule type" value="Genomic_DNA"/>
</dbReference>
<sequence length="233" mass="26054">MMQNKIIIAIDGHSSCGKSTMAKDLAKALNYTYIDTGAMYRAVTLFSLRAGLWKGEVLDTDVLRQQLPSLTISFERMPNGELHTFLNGEDVEKEIRTMAVSEHVSPVSTLGFVREAMVAQQQAMGVKKGIVMDGRDIGTTVFPQAELKIFVTALPEVRAMRRYKELQQKGEESTFETVLSNLTERDRIDSTRAISPLAKADDARVLDNSELTIEEQNQLLLSWAEEVIARQKS</sequence>
<keyword evidence="8" id="KW-0963">Cytoplasm</keyword>
<proteinExistence type="inferred from homology"/>
<evidence type="ECO:0000256" key="4">
    <source>
        <dbReference type="ARBA" id="ARBA00022777"/>
    </source>
</evidence>
<dbReference type="GO" id="GO:0005524">
    <property type="term" value="F:ATP binding"/>
    <property type="evidence" value="ECO:0007669"/>
    <property type="project" value="UniProtKB-UniRule"/>
</dbReference>
<dbReference type="InterPro" id="IPR027417">
    <property type="entry name" value="P-loop_NTPase"/>
</dbReference>
<evidence type="ECO:0000256" key="7">
    <source>
        <dbReference type="ARBA" id="ARBA00048478"/>
    </source>
</evidence>
<dbReference type="GO" id="GO:0015949">
    <property type="term" value="P:nucleobase-containing small molecule interconversion"/>
    <property type="evidence" value="ECO:0007669"/>
    <property type="project" value="TreeGrafter"/>
</dbReference>